<dbReference type="RefSeq" id="WP_246199944.1">
    <property type="nucleotide sequence ID" value="NZ_CADDWK010000003.1"/>
</dbReference>
<sequence>MDHRIHQLQHHPLAQTKVRPNTQSKVDGKSFQSFLEDAQTSLTVSKHAQKRLTERNIHINESQWVKIQSKVEQAKAKGVTDSLVVLNNATLVVSTKNNTVITAMDRQEAADHLFTNINGTILLND</sequence>
<dbReference type="EMBL" id="JACHGH010000003">
    <property type="protein sequence ID" value="MBB6452919.1"/>
    <property type="molecule type" value="Genomic_DNA"/>
</dbReference>
<proteinExistence type="predicted"/>
<dbReference type="Proteomes" id="UP000581688">
    <property type="component" value="Unassembled WGS sequence"/>
</dbReference>
<gene>
    <name evidence="1" type="ORF">HNQ94_001365</name>
</gene>
<evidence type="ECO:0000313" key="1">
    <source>
        <dbReference type="EMBL" id="MBB6452919.1"/>
    </source>
</evidence>
<keyword evidence="1" id="KW-0969">Cilium</keyword>
<evidence type="ECO:0000313" key="2">
    <source>
        <dbReference type="Proteomes" id="UP000581688"/>
    </source>
</evidence>
<dbReference type="NCBIfam" id="TIGR02530">
    <property type="entry name" value="flg_new"/>
    <property type="match status" value="1"/>
</dbReference>
<accession>A0A841Q3E5</accession>
<keyword evidence="2" id="KW-1185">Reference proteome</keyword>
<name>A0A841Q3E5_9BACI</name>
<reference evidence="1 2" key="1">
    <citation type="submission" date="2020-08" db="EMBL/GenBank/DDBJ databases">
        <title>Genomic Encyclopedia of Type Strains, Phase IV (KMG-IV): sequencing the most valuable type-strain genomes for metagenomic binning, comparative biology and taxonomic classification.</title>
        <authorList>
            <person name="Goeker M."/>
        </authorList>
    </citation>
    <scope>NUCLEOTIDE SEQUENCE [LARGE SCALE GENOMIC DNA]</scope>
    <source>
        <strain evidence="1 2">DSM 19612</strain>
    </source>
</reference>
<comment type="caution">
    <text evidence="1">The sequence shown here is derived from an EMBL/GenBank/DDBJ whole genome shotgun (WGS) entry which is preliminary data.</text>
</comment>
<protein>
    <submittedName>
        <fullName evidence="1">Flagellar operon protein</fullName>
    </submittedName>
</protein>
<dbReference type="Pfam" id="PF12611">
    <property type="entry name" value="Flagellar_put"/>
    <property type="match status" value="1"/>
</dbReference>
<organism evidence="1 2">
    <name type="scientific">Salirhabdus euzebyi</name>
    <dbReference type="NCBI Taxonomy" id="394506"/>
    <lineage>
        <taxon>Bacteria</taxon>
        <taxon>Bacillati</taxon>
        <taxon>Bacillota</taxon>
        <taxon>Bacilli</taxon>
        <taxon>Bacillales</taxon>
        <taxon>Bacillaceae</taxon>
        <taxon>Salirhabdus</taxon>
    </lineage>
</organism>
<dbReference type="InterPro" id="IPR013367">
    <property type="entry name" value="Flagellar_put"/>
</dbReference>
<dbReference type="AlphaFoldDB" id="A0A841Q3E5"/>
<keyword evidence="1" id="KW-0282">Flagellum</keyword>
<keyword evidence="1" id="KW-0966">Cell projection</keyword>